<dbReference type="SUPFAM" id="SSF53590">
    <property type="entry name" value="Nucleoside hydrolase"/>
    <property type="match status" value="1"/>
</dbReference>
<keyword evidence="5" id="KW-1185">Reference proteome</keyword>
<proteinExistence type="predicted"/>
<evidence type="ECO:0008006" key="6">
    <source>
        <dbReference type="Google" id="ProtNLM"/>
    </source>
</evidence>
<dbReference type="RefSeq" id="XP_018261058.1">
    <property type="nucleotide sequence ID" value="XM_018410055.1"/>
</dbReference>
<dbReference type="InterPro" id="IPR036452">
    <property type="entry name" value="Ribo_hydro-like"/>
</dbReference>
<dbReference type="Gene3D" id="2.60.40.10">
    <property type="entry name" value="Immunoglobulins"/>
    <property type="match status" value="1"/>
</dbReference>
<dbReference type="Gene3D" id="3.90.245.10">
    <property type="entry name" value="Ribonucleoside hydrolase-like"/>
    <property type="match status" value="1"/>
</dbReference>
<dbReference type="GO" id="GO:0016799">
    <property type="term" value="F:hydrolase activity, hydrolyzing N-glycosyl compounds"/>
    <property type="evidence" value="ECO:0007669"/>
    <property type="project" value="InterPro"/>
</dbReference>
<evidence type="ECO:0000259" key="2">
    <source>
        <dbReference type="Pfam" id="PF21027"/>
    </source>
</evidence>
<reference evidence="4" key="3">
    <citation type="submission" date="2024-02" db="EMBL/GenBank/DDBJ databases">
        <title>Comparative genomics of Cryptococcus and Kwoniella reveals pathogenesis evolution and contrasting modes of karyotype evolution via chromosome fusion or intercentromeric recombination.</title>
        <authorList>
            <person name="Coelho M.A."/>
            <person name="David-Palma M."/>
            <person name="Shea T."/>
            <person name="Bowers K."/>
            <person name="McGinley-Smith S."/>
            <person name="Mohammad A.W."/>
            <person name="Gnirke A."/>
            <person name="Yurkov A.M."/>
            <person name="Nowrousian M."/>
            <person name="Sun S."/>
            <person name="Cuomo C.A."/>
            <person name="Heitman J."/>
        </authorList>
    </citation>
    <scope>NUCLEOTIDE SEQUENCE</scope>
    <source>
        <strain evidence="4">CBS 10117</strain>
    </source>
</reference>
<dbReference type="EMBL" id="CP144538">
    <property type="protein sequence ID" value="WWC64761.1"/>
    <property type="molecule type" value="Genomic_DNA"/>
</dbReference>
<dbReference type="AlphaFoldDB" id="A0A1A5ZZI2"/>
<dbReference type="VEuPathDB" id="FungiDB:I303_06775"/>
<dbReference type="GeneID" id="28970474"/>
<evidence type="ECO:0000313" key="4">
    <source>
        <dbReference type="EMBL" id="WWC64761.1"/>
    </source>
</evidence>
<sequence length="458" mass="51014">MSSKPRLFVLTDIDNEPDDAESFVRLLLYSNEIQVEGLVAVTSTWLRNEVHPETLHKILDGYEAAHPNLLKHDKDYPPVEHFRNLVKPGYPAYGTEGVGEGKDTEGSESLIAAVDREDAEGRPLHVALWGGANCLAQALWKVQKTRSAGETLKFASKLFVYGISDQDNTGPIIRRNHPIIPYVVSLHGNNSYSLATWHGIAGELLTKQRTGPPETIQPEWLAKHIQIGPLGSHYPSTEYIMEGDTPTYLGLIPNGLNNPERPDWGGWGGRYDLLNDPDARLYLDTPDSVISPITGEMCYSPQATIWRWRDHFQQDFRARMQRTLDGTDPEALKAPQVALNGDSSLDPLYITVNKGSTVDLDASETIGQDLTFKWYHYKEVSTDFALAPGFPTGDIEIAPHSKAKKVQVTVPSVITTKGASAIFFTEQRDFHVILEVTKQTSVGIPLTRYRRIIFTVLA</sequence>
<feature type="domain" description="Cellulose-binding Sde182 C-terminal" evidence="2">
    <location>
        <begin position="357"/>
        <end position="456"/>
    </location>
</feature>
<dbReference type="EMBL" id="KI894034">
    <property type="protein sequence ID" value="OBR83216.1"/>
    <property type="molecule type" value="Genomic_DNA"/>
</dbReference>
<name>A0A1A5ZZI2_9TREE</name>
<reference evidence="3" key="1">
    <citation type="submission" date="2013-07" db="EMBL/GenBank/DDBJ databases">
        <title>The Genome Sequence of Cryptococcus dejecticola CBS10117.</title>
        <authorList>
            <consortium name="The Broad Institute Genome Sequencing Platform"/>
            <person name="Cuomo C."/>
            <person name="Litvintseva A."/>
            <person name="Chen Y."/>
            <person name="Heitman J."/>
            <person name="Sun S."/>
            <person name="Springer D."/>
            <person name="Dromer F."/>
            <person name="Young S.K."/>
            <person name="Zeng Q."/>
            <person name="Gargeya S."/>
            <person name="Fitzgerald M."/>
            <person name="Abouelleil A."/>
            <person name="Alvarado L."/>
            <person name="Berlin A.M."/>
            <person name="Chapman S.B."/>
            <person name="Dewar J."/>
            <person name="Goldberg J."/>
            <person name="Griggs A."/>
            <person name="Gujja S."/>
            <person name="Hansen M."/>
            <person name="Howarth C."/>
            <person name="Imamovic A."/>
            <person name="Larimer J."/>
            <person name="McCowan C."/>
            <person name="Murphy C."/>
            <person name="Pearson M."/>
            <person name="Priest M."/>
            <person name="Roberts A."/>
            <person name="Saif S."/>
            <person name="Shea T."/>
            <person name="Sykes S."/>
            <person name="Wortman J."/>
            <person name="Nusbaum C."/>
            <person name="Birren B."/>
        </authorList>
    </citation>
    <scope>NUCLEOTIDE SEQUENCE [LARGE SCALE GENOMIC DNA]</scope>
    <source>
        <strain evidence="3">CBS 10117</strain>
    </source>
</reference>
<dbReference type="Pfam" id="PF07632">
    <property type="entry name" value="Sde182_NH-like"/>
    <property type="match status" value="1"/>
</dbReference>
<dbReference type="InterPro" id="IPR011483">
    <property type="entry name" value="Sde182_NH-like"/>
</dbReference>
<gene>
    <name evidence="3" type="ORF">I303_06775</name>
    <name evidence="4" type="ORF">I303_107372</name>
</gene>
<dbReference type="OrthoDB" id="3592035at2759"/>
<dbReference type="InterPro" id="IPR048527">
    <property type="entry name" value="Sde182_C"/>
</dbReference>
<organism evidence="3">
    <name type="scientific">Kwoniella dejecticola CBS 10117</name>
    <dbReference type="NCBI Taxonomy" id="1296121"/>
    <lineage>
        <taxon>Eukaryota</taxon>
        <taxon>Fungi</taxon>
        <taxon>Dikarya</taxon>
        <taxon>Basidiomycota</taxon>
        <taxon>Agaricomycotina</taxon>
        <taxon>Tremellomycetes</taxon>
        <taxon>Tremellales</taxon>
        <taxon>Cryptococcaceae</taxon>
        <taxon>Kwoniella</taxon>
    </lineage>
</organism>
<reference evidence="4" key="2">
    <citation type="submission" date="2013-07" db="EMBL/GenBank/DDBJ databases">
        <authorList>
            <consortium name="The Broad Institute Genome Sequencing Platform"/>
            <person name="Cuomo C."/>
            <person name="Litvintseva A."/>
            <person name="Chen Y."/>
            <person name="Heitman J."/>
            <person name="Sun S."/>
            <person name="Springer D."/>
            <person name="Dromer F."/>
            <person name="Young S.K."/>
            <person name="Zeng Q."/>
            <person name="Gargeya S."/>
            <person name="Fitzgerald M."/>
            <person name="Abouelleil A."/>
            <person name="Alvarado L."/>
            <person name="Berlin A.M."/>
            <person name="Chapman S.B."/>
            <person name="Dewar J."/>
            <person name="Goldberg J."/>
            <person name="Griggs A."/>
            <person name="Gujja S."/>
            <person name="Hansen M."/>
            <person name="Howarth C."/>
            <person name="Imamovic A."/>
            <person name="Larimer J."/>
            <person name="McCowan C."/>
            <person name="Murphy C."/>
            <person name="Pearson M."/>
            <person name="Priest M."/>
            <person name="Roberts A."/>
            <person name="Saif S."/>
            <person name="Shea T."/>
            <person name="Sykes S."/>
            <person name="Wortman J."/>
            <person name="Nusbaum C."/>
            <person name="Birren B."/>
        </authorList>
    </citation>
    <scope>NUCLEOTIDE SEQUENCE</scope>
    <source>
        <strain evidence="4">CBS 10117</strain>
    </source>
</reference>
<evidence type="ECO:0000313" key="3">
    <source>
        <dbReference type="EMBL" id="OBR83216.1"/>
    </source>
</evidence>
<evidence type="ECO:0000259" key="1">
    <source>
        <dbReference type="Pfam" id="PF07632"/>
    </source>
</evidence>
<feature type="domain" description="Cellulose-binding Sde182 nucleoside hydrolase-like" evidence="1">
    <location>
        <begin position="6"/>
        <end position="271"/>
    </location>
</feature>
<dbReference type="STRING" id="1296121.A0A1A5ZZI2"/>
<evidence type="ECO:0000313" key="5">
    <source>
        <dbReference type="Proteomes" id="UP000078595"/>
    </source>
</evidence>
<dbReference type="Proteomes" id="UP000078595">
    <property type="component" value="Chromosome 9"/>
</dbReference>
<dbReference type="Pfam" id="PF21027">
    <property type="entry name" value="Sde0182_C"/>
    <property type="match status" value="1"/>
</dbReference>
<accession>A0A1A5ZZI2</accession>
<dbReference type="InterPro" id="IPR013783">
    <property type="entry name" value="Ig-like_fold"/>
</dbReference>
<protein>
    <recommendedName>
        <fullName evidence="6">Cellulose-binding protein</fullName>
    </recommendedName>
</protein>
<dbReference type="KEGG" id="kdj:28970474"/>